<feature type="transmembrane region" description="Helical" evidence="1">
    <location>
        <begin position="41"/>
        <end position="58"/>
    </location>
</feature>
<keyword evidence="1" id="KW-0472">Membrane</keyword>
<name>A0A3R7B9K4_APHAT</name>
<evidence type="ECO:0000313" key="3">
    <source>
        <dbReference type="EMBL" id="RHZ18386.1"/>
    </source>
</evidence>
<dbReference type="EMBL" id="QUTG01000198">
    <property type="protein sequence ID" value="RHZ02768.1"/>
    <property type="molecule type" value="Genomic_DNA"/>
</dbReference>
<comment type="caution">
    <text evidence="2">The sequence shown here is derived from an EMBL/GenBank/DDBJ whole genome shotgun (WGS) entry which is preliminary data.</text>
</comment>
<sequence length="127" mass="13606">MRSINVSKATSTVSVAETISGETDTTLLDHCQRNGWMSLKAYVSFLVGVVVLIVYGKGVQSSFESLSSTEYGVDGKSTAYAGYTIPFMASFVLDLQRNASAVQESFQSTLLTNTLAAVAYLVLSTLQ</sequence>
<feature type="transmembrane region" description="Helical" evidence="1">
    <location>
        <begin position="78"/>
        <end position="96"/>
    </location>
</feature>
<organism evidence="2 5">
    <name type="scientific">Aphanomyces astaci</name>
    <name type="common">Crayfish plague agent</name>
    <dbReference type="NCBI Taxonomy" id="112090"/>
    <lineage>
        <taxon>Eukaryota</taxon>
        <taxon>Sar</taxon>
        <taxon>Stramenopiles</taxon>
        <taxon>Oomycota</taxon>
        <taxon>Saprolegniomycetes</taxon>
        <taxon>Saprolegniales</taxon>
        <taxon>Verrucalvaceae</taxon>
        <taxon>Aphanomyces</taxon>
    </lineage>
</organism>
<dbReference type="Proteomes" id="UP000285430">
    <property type="component" value="Unassembled WGS sequence"/>
</dbReference>
<keyword evidence="1" id="KW-1133">Transmembrane helix</keyword>
<dbReference type="EMBL" id="QUTH01003605">
    <property type="protein sequence ID" value="RHZ18386.1"/>
    <property type="molecule type" value="Genomic_DNA"/>
</dbReference>
<protein>
    <submittedName>
        <fullName evidence="2">Uncharacterized protein</fullName>
    </submittedName>
</protein>
<evidence type="ECO:0000313" key="2">
    <source>
        <dbReference type="EMBL" id="RHZ02768.1"/>
    </source>
</evidence>
<proteinExistence type="predicted"/>
<gene>
    <name evidence="2" type="ORF">DYB35_008204</name>
    <name evidence="3" type="ORF">DYB37_007993</name>
</gene>
<dbReference type="AlphaFoldDB" id="A0A3R7B9K4"/>
<evidence type="ECO:0000256" key="1">
    <source>
        <dbReference type="SAM" id="Phobius"/>
    </source>
</evidence>
<dbReference type="Proteomes" id="UP000285712">
    <property type="component" value="Unassembled WGS sequence"/>
</dbReference>
<keyword evidence="1" id="KW-0812">Transmembrane</keyword>
<evidence type="ECO:0000313" key="5">
    <source>
        <dbReference type="Proteomes" id="UP000285712"/>
    </source>
</evidence>
<evidence type="ECO:0000313" key="4">
    <source>
        <dbReference type="Proteomes" id="UP000285430"/>
    </source>
</evidence>
<accession>A0A3R7B9K4</accession>
<reference evidence="4 5" key="1">
    <citation type="submission" date="2018-08" db="EMBL/GenBank/DDBJ databases">
        <title>Aphanomyces genome sequencing and annotation.</title>
        <authorList>
            <person name="Minardi D."/>
            <person name="Oidtmann B."/>
            <person name="Van Der Giezen M."/>
            <person name="Studholme D.J."/>
        </authorList>
    </citation>
    <scope>NUCLEOTIDE SEQUENCE [LARGE SCALE GENOMIC DNA]</scope>
    <source>
        <strain evidence="3 4">Da</strain>
        <strain evidence="2 5">Sv</strain>
    </source>
</reference>